<comment type="caution">
    <text evidence="1">The sequence shown here is derived from an EMBL/GenBank/DDBJ whole genome shotgun (WGS) entry which is preliminary data.</text>
</comment>
<dbReference type="Proteomes" id="UP000676565">
    <property type="component" value="Unassembled WGS sequence"/>
</dbReference>
<dbReference type="EMBL" id="JAGKQQ010000001">
    <property type="protein sequence ID" value="MBP3955041.1"/>
    <property type="molecule type" value="Genomic_DNA"/>
</dbReference>
<reference evidence="1 2" key="1">
    <citation type="submission" date="2021-04" db="EMBL/GenBank/DDBJ databases">
        <authorList>
            <person name="Ivanova A."/>
        </authorList>
    </citation>
    <scope>NUCLEOTIDE SEQUENCE [LARGE SCALE GENOMIC DNA]</scope>
    <source>
        <strain evidence="1 2">G18</strain>
    </source>
</reference>
<keyword evidence="2" id="KW-1185">Reference proteome</keyword>
<evidence type="ECO:0000313" key="1">
    <source>
        <dbReference type="EMBL" id="MBP3955041.1"/>
    </source>
</evidence>
<dbReference type="RefSeq" id="WP_210653142.1">
    <property type="nucleotide sequence ID" value="NZ_JAGKQQ010000001.1"/>
</dbReference>
<gene>
    <name evidence="1" type="ORF">J8F10_07065</name>
</gene>
<proteinExistence type="predicted"/>
<sequence>MGLEHRNGRTYFYRSRRVGELVRREYVGSGYVAALSARWDEIERDRRGFAAWQEAERGREADEILATGAAFDRLADRVFRAVMHLTGHTLHKRSSWRRTRGVRAVATIQEMGAAPVTGATTRSKCEPLDTETQALIEQSGPSGPVAYGAVQALMQNPKQVEALGFTALTARVTLIGVLAKKDPGIAAVLAAQCEHQTRTLLADSGPDPSLAEWMAAARVVNNWLTVHNLEALATEPPAGGATAGALDRRLTQAEKRLHASLKSLAVLRRLRKPIAVTQVNIAKGGPLVVNNGTTEGSP</sequence>
<accession>A0ABS5BMW1</accession>
<organism evidence="1 2">
    <name type="scientific">Gemmata palustris</name>
    <dbReference type="NCBI Taxonomy" id="2822762"/>
    <lineage>
        <taxon>Bacteria</taxon>
        <taxon>Pseudomonadati</taxon>
        <taxon>Planctomycetota</taxon>
        <taxon>Planctomycetia</taxon>
        <taxon>Gemmatales</taxon>
        <taxon>Gemmataceae</taxon>
        <taxon>Gemmata</taxon>
    </lineage>
</organism>
<protein>
    <submittedName>
        <fullName evidence="1">Uncharacterized protein</fullName>
    </submittedName>
</protein>
<name>A0ABS5BMW1_9BACT</name>
<evidence type="ECO:0000313" key="2">
    <source>
        <dbReference type="Proteomes" id="UP000676565"/>
    </source>
</evidence>